<dbReference type="Pfam" id="PF05618">
    <property type="entry name" value="Zn_protease"/>
    <property type="match status" value="1"/>
</dbReference>
<keyword evidence="3" id="KW-1185">Reference proteome</keyword>
<evidence type="ECO:0000259" key="1">
    <source>
        <dbReference type="Pfam" id="PF05618"/>
    </source>
</evidence>
<dbReference type="PATRIC" id="fig|1348334.3.peg.4113"/>
<dbReference type="InterPro" id="IPR008503">
    <property type="entry name" value="Asp_endopeptidase"/>
</dbReference>
<dbReference type="PANTHER" id="PTHR38037:SF1">
    <property type="entry name" value="ATP-DEPENDENT ZINC PROTEASE DOMAIN-CONTAINING PROTEIN-RELATED"/>
    <property type="match status" value="1"/>
</dbReference>
<dbReference type="EMBL" id="AUZM01000049">
    <property type="protein sequence ID" value="ERT05788.1"/>
    <property type="molecule type" value="Genomic_DNA"/>
</dbReference>
<comment type="caution">
    <text evidence="2">The sequence shown here is derived from an EMBL/GenBank/DDBJ whole genome shotgun (WGS) entry which is preliminary data.</text>
</comment>
<dbReference type="Proteomes" id="UP000017127">
    <property type="component" value="Unassembled WGS sequence"/>
</dbReference>
<keyword evidence="2" id="KW-0378">Hydrolase</keyword>
<dbReference type="Gene3D" id="2.40.70.10">
    <property type="entry name" value="Acid Proteases"/>
    <property type="match status" value="1"/>
</dbReference>
<reference evidence="2 3" key="1">
    <citation type="journal article" date="2013" name="Front. Microbiol.">
        <title>Comparative genomic analyses of the cyanobacterium, Lyngbya aestuarii BL J, a powerful hydrogen producer.</title>
        <authorList>
            <person name="Kothari A."/>
            <person name="Vaughn M."/>
            <person name="Garcia-Pichel F."/>
        </authorList>
    </citation>
    <scope>NUCLEOTIDE SEQUENCE [LARGE SCALE GENOMIC DNA]</scope>
    <source>
        <strain evidence="2 3">BL J</strain>
    </source>
</reference>
<dbReference type="PANTHER" id="PTHR38037">
    <property type="entry name" value="ZN_PROTEASE DOMAIN-CONTAINING PROTEIN"/>
    <property type="match status" value="1"/>
</dbReference>
<proteinExistence type="predicted"/>
<sequence length="164" mass="18904">MSKQKQLSIIGWREWIVLPSLGVTAIKAKIDTGARSSAIHAFHVETFWKDEKHWVRFQMHPFQRNTSKIITAEAEILDEREVRNSGGHAEKRIAILTTVELHGQQWPIELTLTNRDVMGFRMLLGRAAVREHFLVHPGKSYLLSHKPTDLGLYEHENDDELDSD</sequence>
<dbReference type="RefSeq" id="WP_023067989.1">
    <property type="nucleotide sequence ID" value="NZ_AUZM01000049.1"/>
</dbReference>
<name>U7QD66_9CYAN</name>
<dbReference type="GO" id="GO:0008233">
    <property type="term" value="F:peptidase activity"/>
    <property type="evidence" value="ECO:0007669"/>
    <property type="project" value="UniProtKB-KW"/>
</dbReference>
<dbReference type="AlphaFoldDB" id="U7QD66"/>
<accession>U7QD66</accession>
<gene>
    <name evidence="2" type="ORF">M595_4255</name>
</gene>
<dbReference type="GO" id="GO:0006508">
    <property type="term" value="P:proteolysis"/>
    <property type="evidence" value="ECO:0007669"/>
    <property type="project" value="UniProtKB-KW"/>
</dbReference>
<dbReference type="InterPro" id="IPR021109">
    <property type="entry name" value="Peptidase_aspartic_dom_sf"/>
</dbReference>
<dbReference type="SUPFAM" id="SSF50630">
    <property type="entry name" value="Acid proteases"/>
    <property type="match status" value="1"/>
</dbReference>
<evidence type="ECO:0000313" key="3">
    <source>
        <dbReference type="Proteomes" id="UP000017127"/>
    </source>
</evidence>
<dbReference type="OrthoDB" id="9782977at2"/>
<organism evidence="2 3">
    <name type="scientific">Lyngbya aestuarii BL J</name>
    <dbReference type="NCBI Taxonomy" id="1348334"/>
    <lineage>
        <taxon>Bacteria</taxon>
        <taxon>Bacillati</taxon>
        <taxon>Cyanobacteriota</taxon>
        <taxon>Cyanophyceae</taxon>
        <taxon>Oscillatoriophycideae</taxon>
        <taxon>Oscillatoriales</taxon>
        <taxon>Microcoleaceae</taxon>
        <taxon>Lyngbya</taxon>
    </lineage>
</organism>
<keyword evidence="2" id="KW-0645">Protease</keyword>
<feature type="domain" description="Retropepsin-like aspartic endopeptidase" evidence="1">
    <location>
        <begin position="9"/>
        <end position="142"/>
    </location>
</feature>
<protein>
    <submittedName>
        <fullName evidence="2">ATP-dependent zinc protease family protein</fullName>
    </submittedName>
</protein>
<evidence type="ECO:0000313" key="2">
    <source>
        <dbReference type="EMBL" id="ERT05788.1"/>
    </source>
</evidence>